<protein>
    <recommendedName>
        <fullName evidence="4">Extracellular protein</fullName>
    </recommendedName>
</protein>
<feature type="signal peptide" evidence="1">
    <location>
        <begin position="1"/>
        <end position="24"/>
    </location>
</feature>
<organism evidence="2 3">
    <name type="scientific">Lentilactobacillus fungorum</name>
    <dbReference type="NCBI Taxonomy" id="2201250"/>
    <lineage>
        <taxon>Bacteria</taxon>
        <taxon>Bacillati</taxon>
        <taxon>Bacillota</taxon>
        <taxon>Bacilli</taxon>
        <taxon>Lactobacillales</taxon>
        <taxon>Lactobacillaceae</taxon>
        <taxon>Lentilactobacillus</taxon>
    </lineage>
</organism>
<dbReference type="Proteomes" id="UP000604765">
    <property type="component" value="Unassembled WGS sequence"/>
</dbReference>
<evidence type="ECO:0000313" key="2">
    <source>
        <dbReference type="EMBL" id="GHP14134.1"/>
    </source>
</evidence>
<evidence type="ECO:0000313" key="3">
    <source>
        <dbReference type="Proteomes" id="UP000604765"/>
    </source>
</evidence>
<accession>A0ABQ3W1T7</accession>
<keyword evidence="1" id="KW-0732">Signal</keyword>
<reference evidence="2 3" key="1">
    <citation type="journal article" date="2021" name="Int. J. Syst. Evol. Microbiol.">
        <title>Lentilactobacillus fungorum sp. nov., isolated from spent mushroom substrates.</title>
        <authorList>
            <person name="Tohno M."/>
            <person name="Tanizawa Y."/>
            <person name="Kojima Y."/>
            <person name="Sakamoto M."/>
            <person name="Ohkuma M."/>
            <person name="Kobayashi H."/>
        </authorList>
    </citation>
    <scope>NUCLEOTIDE SEQUENCE [LARGE SCALE GENOMIC DNA]</scope>
    <source>
        <strain evidence="2 3">YK48G</strain>
    </source>
</reference>
<evidence type="ECO:0000256" key="1">
    <source>
        <dbReference type="SAM" id="SignalP"/>
    </source>
</evidence>
<comment type="caution">
    <text evidence="2">The sequence shown here is derived from an EMBL/GenBank/DDBJ whole genome shotgun (WGS) entry which is preliminary data.</text>
</comment>
<feature type="chain" id="PRO_5046377707" description="Extracellular protein" evidence="1">
    <location>
        <begin position="25"/>
        <end position="366"/>
    </location>
</feature>
<dbReference type="EMBL" id="BNJR01000014">
    <property type="protein sequence ID" value="GHP14134.1"/>
    <property type="molecule type" value="Genomic_DNA"/>
</dbReference>
<dbReference type="RefSeq" id="WP_203630160.1">
    <property type="nucleotide sequence ID" value="NZ_BNJR01000014.1"/>
</dbReference>
<evidence type="ECO:0008006" key="4">
    <source>
        <dbReference type="Google" id="ProtNLM"/>
    </source>
</evidence>
<gene>
    <name evidence="2" type="ORF">YK48G_15590</name>
</gene>
<proteinExistence type="predicted"/>
<name>A0ABQ3W1T7_9LACO</name>
<sequence length="366" mass="42563">MKGIKVLLCFILAMALSAPMVAHAKFKVYHQKSSALYRGRLRNLYNKKVHYVKVPKKYDHVVDVSKRHQIKAIKGKRVTFTTRYILPLPGKNGQHWGNPQSIAMTHKKYMYIVYCPTKFKNRGRIVRFDTKKMDSMGVRLHPAELRDVYVKHHHKYSRLQKKLQRAIKVGPLFTTGHGQSLAYNWKNHGLYMWRDKEKAPRIPINYWGYIQHINAETLRPDHAIRFSLRSHGTRVPGGHNLTFDHAGNAYFWTFPGWGAYIFKGRIHKRSVRFRLTHQVLKRVPGTRIQSIGYNPVRKRLLLLSDASIASFPAKGLRGRGHLTNRSFEWSRFGPKREFEGIAYDGTSRGNLLVNHCPEVLQANRAY</sequence>
<keyword evidence="3" id="KW-1185">Reference proteome</keyword>